<dbReference type="InterPro" id="IPR022251">
    <property type="entry name" value="DUF3774_wound-induced"/>
</dbReference>
<proteinExistence type="predicted"/>
<protein>
    <recommendedName>
        <fullName evidence="4">Wound-responsive family protein</fullName>
    </recommendedName>
</protein>
<dbReference type="Pfam" id="PF12609">
    <property type="entry name" value="DUF3774"/>
    <property type="match status" value="2"/>
</dbReference>
<dbReference type="PANTHER" id="PTHR33090">
    <property type="entry name" value="DUF3774 DOMAIN PROTEIN-RELATED"/>
    <property type="match status" value="1"/>
</dbReference>
<organism evidence="2 3">
    <name type="scientific">Linum tenue</name>
    <dbReference type="NCBI Taxonomy" id="586396"/>
    <lineage>
        <taxon>Eukaryota</taxon>
        <taxon>Viridiplantae</taxon>
        <taxon>Streptophyta</taxon>
        <taxon>Embryophyta</taxon>
        <taxon>Tracheophyta</taxon>
        <taxon>Spermatophyta</taxon>
        <taxon>Magnoliopsida</taxon>
        <taxon>eudicotyledons</taxon>
        <taxon>Gunneridae</taxon>
        <taxon>Pentapetalae</taxon>
        <taxon>rosids</taxon>
        <taxon>fabids</taxon>
        <taxon>Malpighiales</taxon>
        <taxon>Linaceae</taxon>
        <taxon>Linum</taxon>
    </lineage>
</organism>
<evidence type="ECO:0008006" key="4">
    <source>
        <dbReference type="Google" id="ProtNLM"/>
    </source>
</evidence>
<feature type="compositionally biased region" description="Polar residues" evidence="1">
    <location>
        <begin position="59"/>
        <end position="73"/>
    </location>
</feature>
<dbReference type="AlphaFoldDB" id="A0AAV0QY22"/>
<evidence type="ECO:0000256" key="1">
    <source>
        <dbReference type="SAM" id="MobiDB-lite"/>
    </source>
</evidence>
<sequence length="165" mass="18103">MSSTSKAWTVAASIGAVEALKDQLGFCRWNYILRSAHHYAKSNVRSISSRAKTLPPNSPAASSMTSGESLKQAQNSEESLRKVMYLSLAVGAVEAMKDQGLCRWNYAIRSIHQHAKNKIRQLSSTSTSASQGIGGARKMVEQEKATRAEESLKTVMYLSCWGPYN</sequence>
<accession>A0AAV0QY22</accession>
<feature type="region of interest" description="Disordered" evidence="1">
    <location>
        <begin position="47"/>
        <end position="73"/>
    </location>
</feature>
<reference evidence="2" key="1">
    <citation type="submission" date="2022-08" db="EMBL/GenBank/DDBJ databases">
        <authorList>
            <person name="Gutierrez-Valencia J."/>
        </authorList>
    </citation>
    <scope>NUCLEOTIDE SEQUENCE</scope>
</reference>
<evidence type="ECO:0000313" key="2">
    <source>
        <dbReference type="EMBL" id="CAI0550125.1"/>
    </source>
</evidence>
<dbReference type="Proteomes" id="UP001154282">
    <property type="component" value="Unassembled WGS sequence"/>
</dbReference>
<evidence type="ECO:0000313" key="3">
    <source>
        <dbReference type="Proteomes" id="UP001154282"/>
    </source>
</evidence>
<keyword evidence="3" id="KW-1185">Reference proteome</keyword>
<name>A0AAV0QY22_9ROSI</name>
<comment type="caution">
    <text evidence="2">The sequence shown here is derived from an EMBL/GenBank/DDBJ whole genome shotgun (WGS) entry which is preliminary data.</text>
</comment>
<dbReference type="EMBL" id="CAMGYJ010000010">
    <property type="protein sequence ID" value="CAI0550125.1"/>
    <property type="molecule type" value="Genomic_DNA"/>
</dbReference>
<gene>
    <name evidence="2" type="ORF">LITE_LOCUS45423</name>
</gene>